<feature type="domain" description="ABC transmembrane type-1" evidence="10">
    <location>
        <begin position="165"/>
        <end position="370"/>
    </location>
</feature>
<dbReference type="InterPro" id="IPR000515">
    <property type="entry name" value="MetI-like"/>
</dbReference>
<keyword evidence="5 8" id="KW-0812">Transmembrane</keyword>
<dbReference type="SUPFAM" id="SSF161098">
    <property type="entry name" value="MetI-like"/>
    <property type="match status" value="1"/>
</dbReference>
<gene>
    <name evidence="11" type="ORF">ACFQHW_03920</name>
</gene>
<dbReference type="PROSITE" id="PS50928">
    <property type="entry name" value="ABC_TM1"/>
    <property type="match status" value="1"/>
</dbReference>
<dbReference type="EMBL" id="JBHSSM010000014">
    <property type="protein sequence ID" value="MFC6314713.1"/>
    <property type="molecule type" value="Genomic_DNA"/>
</dbReference>
<feature type="region of interest" description="Disordered" evidence="9">
    <location>
        <begin position="36"/>
        <end position="56"/>
    </location>
</feature>
<feature type="transmembrane region" description="Helical" evidence="8">
    <location>
        <begin position="250"/>
        <end position="270"/>
    </location>
</feature>
<comment type="caution">
    <text evidence="11">The sequence shown here is derived from an EMBL/GenBank/DDBJ whole genome shotgun (WGS) entry which is preliminary data.</text>
</comment>
<dbReference type="PANTHER" id="PTHR42929:SF1">
    <property type="entry name" value="INNER MEMBRANE ABC TRANSPORTER PERMEASE PROTEIN YDCU-RELATED"/>
    <property type="match status" value="1"/>
</dbReference>
<keyword evidence="4" id="KW-1003">Cell membrane</keyword>
<name>A0ABW1UNS8_9LACO</name>
<dbReference type="Proteomes" id="UP001596310">
    <property type="component" value="Unassembled WGS sequence"/>
</dbReference>
<proteinExistence type="inferred from homology"/>
<organism evidence="11 12">
    <name type="scientific">Lapidilactobacillus achengensis</name>
    <dbReference type="NCBI Taxonomy" id="2486000"/>
    <lineage>
        <taxon>Bacteria</taxon>
        <taxon>Bacillati</taxon>
        <taxon>Bacillota</taxon>
        <taxon>Bacilli</taxon>
        <taxon>Lactobacillales</taxon>
        <taxon>Lactobacillaceae</taxon>
        <taxon>Lapidilactobacillus</taxon>
    </lineage>
</organism>
<protein>
    <submittedName>
        <fullName evidence="11">ABC transporter permease</fullName>
    </submittedName>
</protein>
<comment type="similarity">
    <text evidence="2">Belongs to the binding-protein-dependent transport system permease family. CysTW subfamily.</text>
</comment>
<sequence>MNDGLNDDLNDQLNGSLADNLKAELEKNLRHECDSVNSNTAAAEPEVTNDRTSTTTTTLTLDATTEPAIGSTTNAVSATANAGSHASHTASHARPISARRRLVKLWGQRCLPYLLTLPAFLLVMGFIVYPIGNTFLRSFRDGKTQRFTWDNYRYFFIDPLQRDNFAFTLRIVVATVALAMVLGYGLALYLHFSPSWVSRWLRSLTVVPRFVPGLVATYSLIMVIRDAGVLNRLSRLWGGNFKPGLMYHESGIILMNLWYNIPFVTLIMLASLSALKPASIEAATDIGAGKLLILAKVVLPNTFKEILIATTFIFMGNVGSFTTPFLIGGNHPKMLGIALFDQFNNYVNYERTAALSVIMFLICSLSASFYIVNNLRQRQ</sequence>
<feature type="transmembrane region" description="Helical" evidence="8">
    <location>
        <begin position="306"/>
        <end position="327"/>
    </location>
</feature>
<feature type="transmembrane region" description="Helical" evidence="8">
    <location>
        <begin position="110"/>
        <end position="131"/>
    </location>
</feature>
<dbReference type="CDD" id="cd06261">
    <property type="entry name" value="TM_PBP2"/>
    <property type="match status" value="1"/>
</dbReference>
<evidence type="ECO:0000256" key="5">
    <source>
        <dbReference type="ARBA" id="ARBA00022692"/>
    </source>
</evidence>
<keyword evidence="7 8" id="KW-0472">Membrane</keyword>
<evidence type="ECO:0000256" key="3">
    <source>
        <dbReference type="ARBA" id="ARBA00022448"/>
    </source>
</evidence>
<evidence type="ECO:0000256" key="9">
    <source>
        <dbReference type="SAM" id="MobiDB-lite"/>
    </source>
</evidence>
<keyword evidence="3 8" id="KW-0813">Transport</keyword>
<dbReference type="PANTHER" id="PTHR42929">
    <property type="entry name" value="INNER MEMBRANE ABC TRANSPORTER PERMEASE PROTEIN YDCU-RELATED-RELATED"/>
    <property type="match status" value="1"/>
</dbReference>
<accession>A0ABW1UNS8</accession>
<reference evidence="12" key="1">
    <citation type="journal article" date="2019" name="Int. J. Syst. Evol. Microbiol.">
        <title>The Global Catalogue of Microorganisms (GCM) 10K type strain sequencing project: providing services to taxonomists for standard genome sequencing and annotation.</title>
        <authorList>
            <consortium name="The Broad Institute Genomics Platform"/>
            <consortium name="The Broad Institute Genome Sequencing Center for Infectious Disease"/>
            <person name="Wu L."/>
            <person name="Ma J."/>
        </authorList>
    </citation>
    <scope>NUCLEOTIDE SEQUENCE [LARGE SCALE GENOMIC DNA]</scope>
    <source>
        <strain evidence="12">CCM 8897</strain>
    </source>
</reference>
<evidence type="ECO:0000256" key="1">
    <source>
        <dbReference type="ARBA" id="ARBA00004651"/>
    </source>
</evidence>
<evidence type="ECO:0000256" key="6">
    <source>
        <dbReference type="ARBA" id="ARBA00022989"/>
    </source>
</evidence>
<keyword evidence="12" id="KW-1185">Reference proteome</keyword>
<dbReference type="RefSeq" id="WP_225422178.1">
    <property type="nucleotide sequence ID" value="NZ_JBHSSM010000014.1"/>
</dbReference>
<dbReference type="Gene3D" id="1.10.3720.10">
    <property type="entry name" value="MetI-like"/>
    <property type="match status" value="1"/>
</dbReference>
<dbReference type="InterPro" id="IPR035906">
    <property type="entry name" value="MetI-like_sf"/>
</dbReference>
<feature type="transmembrane region" description="Helical" evidence="8">
    <location>
        <begin position="167"/>
        <end position="190"/>
    </location>
</feature>
<feature type="transmembrane region" description="Helical" evidence="8">
    <location>
        <begin position="353"/>
        <end position="372"/>
    </location>
</feature>
<evidence type="ECO:0000256" key="8">
    <source>
        <dbReference type="RuleBase" id="RU363032"/>
    </source>
</evidence>
<evidence type="ECO:0000259" key="10">
    <source>
        <dbReference type="PROSITE" id="PS50928"/>
    </source>
</evidence>
<evidence type="ECO:0000313" key="11">
    <source>
        <dbReference type="EMBL" id="MFC6314713.1"/>
    </source>
</evidence>
<dbReference type="Pfam" id="PF00528">
    <property type="entry name" value="BPD_transp_1"/>
    <property type="match status" value="1"/>
</dbReference>
<keyword evidence="6 8" id="KW-1133">Transmembrane helix</keyword>
<evidence type="ECO:0000313" key="12">
    <source>
        <dbReference type="Proteomes" id="UP001596310"/>
    </source>
</evidence>
<evidence type="ECO:0000256" key="7">
    <source>
        <dbReference type="ARBA" id="ARBA00023136"/>
    </source>
</evidence>
<comment type="subcellular location">
    <subcellularLocation>
        <location evidence="1 8">Cell membrane</location>
        <topology evidence="1 8">Multi-pass membrane protein</topology>
    </subcellularLocation>
</comment>
<evidence type="ECO:0000256" key="4">
    <source>
        <dbReference type="ARBA" id="ARBA00022475"/>
    </source>
</evidence>
<feature type="transmembrane region" description="Helical" evidence="8">
    <location>
        <begin position="210"/>
        <end position="230"/>
    </location>
</feature>
<evidence type="ECO:0000256" key="2">
    <source>
        <dbReference type="ARBA" id="ARBA00007069"/>
    </source>
</evidence>